<name>A0A1I1VJS0_9BACI</name>
<evidence type="ECO:0000313" key="1">
    <source>
        <dbReference type="EMBL" id="SFD83312.1"/>
    </source>
</evidence>
<dbReference type="InterPro" id="IPR019241">
    <property type="entry name" value="DUF2197"/>
</dbReference>
<evidence type="ECO:0000313" key="2">
    <source>
        <dbReference type="Proteomes" id="UP000199474"/>
    </source>
</evidence>
<sequence length="67" mass="8129">MKVQCVLCDEINDIEDNSLQAKRLRNRRIRMYLCPECYERIDNNTKKRHATGSFHLYDTKKKKRDLI</sequence>
<dbReference type="Proteomes" id="UP000199474">
    <property type="component" value="Unassembled WGS sequence"/>
</dbReference>
<accession>A0A1I1VJS0</accession>
<dbReference type="Pfam" id="PF09963">
    <property type="entry name" value="DUF2197"/>
    <property type="match status" value="1"/>
</dbReference>
<dbReference type="OrthoDB" id="2989868at2"/>
<organism evidence="1 2">
    <name type="scientific">Lentibacillus persicus</name>
    <dbReference type="NCBI Taxonomy" id="640948"/>
    <lineage>
        <taxon>Bacteria</taxon>
        <taxon>Bacillati</taxon>
        <taxon>Bacillota</taxon>
        <taxon>Bacilli</taxon>
        <taxon>Bacillales</taxon>
        <taxon>Bacillaceae</taxon>
        <taxon>Lentibacillus</taxon>
    </lineage>
</organism>
<reference evidence="2" key="1">
    <citation type="submission" date="2016-10" db="EMBL/GenBank/DDBJ databases">
        <authorList>
            <person name="Varghese N."/>
            <person name="Submissions S."/>
        </authorList>
    </citation>
    <scope>NUCLEOTIDE SEQUENCE [LARGE SCALE GENOMIC DNA]</scope>
    <source>
        <strain evidence="2">DSM 22530</strain>
    </source>
</reference>
<dbReference type="RefSeq" id="WP_090083836.1">
    <property type="nucleotide sequence ID" value="NZ_FOMR01000004.1"/>
</dbReference>
<protein>
    <submittedName>
        <fullName evidence="1">Uncharacterized protein YlaI</fullName>
    </submittedName>
</protein>
<dbReference type="EMBL" id="FOMR01000004">
    <property type="protein sequence ID" value="SFD83312.1"/>
    <property type="molecule type" value="Genomic_DNA"/>
</dbReference>
<gene>
    <name evidence="1" type="ORF">SAMN05216238_104300</name>
</gene>
<keyword evidence="2" id="KW-1185">Reference proteome</keyword>
<dbReference type="AlphaFoldDB" id="A0A1I1VJS0"/>
<proteinExistence type="predicted"/>
<dbReference type="STRING" id="640948.SAMN05216238_104300"/>